<dbReference type="Pfam" id="PF00079">
    <property type="entry name" value="Serpin"/>
    <property type="match status" value="1"/>
</dbReference>
<evidence type="ECO:0000259" key="2">
    <source>
        <dbReference type="SMART" id="SM00093"/>
    </source>
</evidence>
<feature type="domain" description="Serpin" evidence="2">
    <location>
        <begin position="15"/>
        <end position="365"/>
    </location>
</feature>
<evidence type="ECO:0000256" key="1">
    <source>
        <dbReference type="RuleBase" id="RU000411"/>
    </source>
</evidence>
<comment type="caution">
    <text evidence="3">The sequence shown here is derived from an EMBL/GenBank/DDBJ whole genome shotgun (WGS) entry which is preliminary data.</text>
</comment>
<dbReference type="EMBL" id="PVZC01000010">
    <property type="protein sequence ID" value="PRX92422.1"/>
    <property type="molecule type" value="Genomic_DNA"/>
</dbReference>
<reference evidence="3 4" key="1">
    <citation type="submission" date="2018-03" db="EMBL/GenBank/DDBJ databases">
        <title>Genomic Encyclopedia of Archaeal and Bacterial Type Strains, Phase II (KMG-II): from individual species to whole genera.</title>
        <authorList>
            <person name="Goeker M."/>
        </authorList>
    </citation>
    <scope>NUCLEOTIDE SEQUENCE [LARGE SCALE GENOMIC DNA]</scope>
    <source>
        <strain evidence="3 4">DSM 45601</strain>
    </source>
</reference>
<accession>A0A2T0PU46</accession>
<dbReference type="CDD" id="cd19590">
    <property type="entry name" value="serpin_thermopin-like"/>
    <property type="match status" value="1"/>
</dbReference>
<dbReference type="InterPro" id="IPR023796">
    <property type="entry name" value="Serpin_dom"/>
</dbReference>
<dbReference type="RefSeq" id="WP_106252659.1">
    <property type="nucleotide sequence ID" value="NZ_PVZC01000010.1"/>
</dbReference>
<dbReference type="SMART" id="SM00093">
    <property type="entry name" value="SERPIN"/>
    <property type="match status" value="1"/>
</dbReference>
<evidence type="ECO:0000313" key="3">
    <source>
        <dbReference type="EMBL" id="PRX92422.1"/>
    </source>
</evidence>
<sequence>MAHDVHPAQAAFAGRLHTALAPGRAGLVWSPYSVACALGLVGIGAAGATRREIAELVAPGLDLAELAGLLGPAAEPADGDGGASRLDAANTLWLRPDFAVAEGFAAALREWPGASVRPADFQRDPEGARRAVNALVDAVTSGLIPQLVRPGEVSADTQAVLVNALYTRVAWRSPFDPADTRPAPFRTAGGSREVATMWRRERLRHARHAGWELVTLPGLGGLAVDLLLPPEEDAAAVFDPRVLAGLHRAASGTEVELFLPRFAVGWRGSLLEPLAGLGVREVFSDRAELSGITPSAALKVDDVIHEAVLRVDETGAEGAAATAATMVLTAVVVPPEPVVVRFDRPFAVVVRNRGAVLFLAQVADPGDG</sequence>
<keyword evidence="4" id="KW-1185">Reference proteome</keyword>
<dbReference type="GO" id="GO:0004867">
    <property type="term" value="F:serine-type endopeptidase inhibitor activity"/>
    <property type="evidence" value="ECO:0007669"/>
    <property type="project" value="InterPro"/>
</dbReference>
<dbReference type="OrthoDB" id="9764871at2"/>
<dbReference type="AlphaFoldDB" id="A0A2T0PU46"/>
<dbReference type="InterPro" id="IPR000215">
    <property type="entry name" value="Serpin_fam"/>
</dbReference>
<proteinExistence type="inferred from homology"/>
<dbReference type="InterPro" id="IPR042178">
    <property type="entry name" value="Serpin_sf_1"/>
</dbReference>
<dbReference type="SUPFAM" id="SSF56574">
    <property type="entry name" value="Serpins"/>
    <property type="match status" value="1"/>
</dbReference>
<dbReference type="Gene3D" id="3.30.497.10">
    <property type="entry name" value="Antithrombin, subunit I, domain 2"/>
    <property type="match status" value="1"/>
</dbReference>
<name>A0A2T0PU46_9ACTN</name>
<dbReference type="PANTHER" id="PTHR11461:SF211">
    <property type="entry name" value="GH10112P-RELATED"/>
    <property type="match status" value="1"/>
</dbReference>
<evidence type="ECO:0000313" key="4">
    <source>
        <dbReference type="Proteomes" id="UP000237846"/>
    </source>
</evidence>
<comment type="similarity">
    <text evidence="1">Belongs to the serpin family.</text>
</comment>
<dbReference type="GO" id="GO:0005615">
    <property type="term" value="C:extracellular space"/>
    <property type="evidence" value="ECO:0007669"/>
    <property type="project" value="InterPro"/>
</dbReference>
<dbReference type="Proteomes" id="UP000237846">
    <property type="component" value="Unassembled WGS sequence"/>
</dbReference>
<dbReference type="InterPro" id="IPR036186">
    <property type="entry name" value="Serpin_sf"/>
</dbReference>
<organism evidence="3 4">
    <name type="scientific">Allonocardiopsis opalescens</name>
    <dbReference type="NCBI Taxonomy" id="1144618"/>
    <lineage>
        <taxon>Bacteria</taxon>
        <taxon>Bacillati</taxon>
        <taxon>Actinomycetota</taxon>
        <taxon>Actinomycetes</taxon>
        <taxon>Streptosporangiales</taxon>
        <taxon>Allonocardiopsis</taxon>
    </lineage>
</organism>
<gene>
    <name evidence="3" type="ORF">CLV72_110182</name>
</gene>
<dbReference type="Gene3D" id="2.30.39.10">
    <property type="entry name" value="Alpha-1-antitrypsin, domain 1"/>
    <property type="match status" value="1"/>
</dbReference>
<dbReference type="PANTHER" id="PTHR11461">
    <property type="entry name" value="SERINE PROTEASE INHIBITOR, SERPIN"/>
    <property type="match status" value="1"/>
</dbReference>
<dbReference type="InterPro" id="IPR042185">
    <property type="entry name" value="Serpin_sf_2"/>
</dbReference>
<protein>
    <submittedName>
        <fullName evidence="3">Serpin B</fullName>
    </submittedName>
</protein>